<dbReference type="InterPro" id="IPR036116">
    <property type="entry name" value="FN3_sf"/>
</dbReference>
<evidence type="ECO:0000259" key="2">
    <source>
        <dbReference type="PROSITE" id="PS50853"/>
    </source>
</evidence>
<dbReference type="PANTHER" id="PTHR38731">
    <property type="entry name" value="LIPL45-RELATED LIPOPROTEIN-RELATED"/>
    <property type="match status" value="1"/>
</dbReference>
<dbReference type="PROSITE" id="PS50853">
    <property type="entry name" value="FN3"/>
    <property type="match status" value="1"/>
</dbReference>
<reference evidence="4 5" key="1">
    <citation type="submission" date="2017-08" db="EMBL/GenBank/DDBJ databases">
        <title>Infants hospitalized years apart are colonized by the same room-sourced microbial strains.</title>
        <authorList>
            <person name="Brooks B."/>
            <person name="Olm M.R."/>
            <person name="Firek B.A."/>
            <person name="Baker R."/>
            <person name="Thomas B.C."/>
            <person name="Morowitz M.J."/>
            <person name="Banfield J.F."/>
        </authorList>
    </citation>
    <scope>NUCLEOTIDE SEQUENCE [LARGE SCALE GENOMIC DNA]</scope>
    <source>
        <strain evidence="4">S2_012_000_R2_81</strain>
    </source>
</reference>
<dbReference type="AlphaFoldDB" id="A0A2W5DLV3"/>
<dbReference type="Pfam" id="PF04773">
    <property type="entry name" value="FecR"/>
    <property type="match status" value="1"/>
</dbReference>
<dbReference type="InterPro" id="IPR003961">
    <property type="entry name" value="FN3_dom"/>
</dbReference>
<evidence type="ECO:0000259" key="3">
    <source>
        <dbReference type="PROSITE" id="PS51782"/>
    </source>
</evidence>
<feature type="domain" description="Fibronectin type-III" evidence="2">
    <location>
        <begin position="453"/>
        <end position="543"/>
    </location>
</feature>
<evidence type="ECO:0000313" key="5">
    <source>
        <dbReference type="Proteomes" id="UP000249633"/>
    </source>
</evidence>
<comment type="caution">
    <text evidence="4">The sequence shown here is derived from an EMBL/GenBank/DDBJ whole genome shotgun (WGS) entry which is preliminary data.</text>
</comment>
<organism evidence="4 5">
    <name type="scientific">Roseateles depolymerans</name>
    <dbReference type="NCBI Taxonomy" id="76731"/>
    <lineage>
        <taxon>Bacteria</taxon>
        <taxon>Pseudomonadati</taxon>
        <taxon>Pseudomonadota</taxon>
        <taxon>Betaproteobacteria</taxon>
        <taxon>Burkholderiales</taxon>
        <taxon>Sphaerotilaceae</taxon>
        <taxon>Roseateles</taxon>
    </lineage>
</organism>
<evidence type="ECO:0008006" key="6">
    <source>
        <dbReference type="Google" id="ProtNLM"/>
    </source>
</evidence>
<gene>
    <name evidence="4" type="ORF">DI603_09175</name>
</gene>
<dbReference type="EMBL" id="QFOD01000007">
    <property type="protein sequence ID" value="PZP32845.1"/>
    <property type="molecule type" value="Genomic_DNA"/>
</dbReference>
<dbReference type="InterPro" id="IPR013783">
    <property type="entry name" value="Ig-like_fold"/>
</dbReference>
<dbReference type="Proteomes" id="UP000249633">
    <property type="component" value="Unassembled WGS sequence"/>
</dbReference>
<feature type="domain" description="LysM" evidence="3">
    <location>
        <begin position="42"/>
        <end position="89"/>
    </location>
</feature>
<dbReference type="SUPFAM" id="SSF54106">
    <property type="entry name" value="LysM domain"/>
    <property type="match status" value="1"/>
</dbReference>
<protein>
    <recommendedName>
        <fullName evidence="6">LysM domain-containing protein</fullName>
    </recommendedName>
</protein>
<dbReference type="Gene3D" id="2.60.40.10">
    <property type="entry name" value="Immunoglobulins"/>
    <property type="match status" value="2"/>
</dbReference>
<sequence length="557" mass="60338">MAFLSREAAMRPERFGRVLAGWMLGYCLVAGAAEPVPAAADWHYRVQPGDTLLSLSQDWLATSYGWRDLQRLNRVADPLRLMPGTTLRMPIAWLRREAGVAQVVFVKGDVQRLRDGQAEPVAAGATLQGGDRLRTAAQSSISLRLADGSRLLVPPRSEVALQQLLVLGRGALPAVRLGVTQGGADQQVVPNAQRVPLYEVQTPHVNLGVRGTEFRVQVQPGASRLMVLSGAVHADGVAADVPAGSGLVAAAGQRQVAALLPAPDVSGLPAQADRLPLQLTWPAGPAGAVAWRAQLLAAGEPDQLLLDARLDEPRLSWPEARELPDGDYRLRLRGIDGQGLEGLAAERLLALQARPEPPFVREPAADAVIYGDGVTLAWTLNTEAPQVRLQVARDAGFTDLVLQPPPLARDHFELARAALGADGVYHWRVAAVTAEGRAGPFGEAQRFELRPPPPSPPPAEPEQAGDQLLLRWRADAGVVRYELEWSRSERFDEAEVQRFTTEQPQLALPRPSPGDYYLRARAFNAAGAASAWGQTQTIRQPYPRWLWLLPLLLAPLL</sequence>
<dbReference type="PROSITE" id="PS51782">
    <property type="entry name" value="LYSM"/>
    <property type="match status" value="1"/>
</dbReference>
<dbReference type="InterPro" id="IPR018392">
    <property type="entry name" value="LysM"/>
</dbReference>
<accession>A0A2W5DLV3</accession>
<dbReference type="SUPFAM" id="SSF49265">
    <property type="entry name" value="Fibronectin type III"/>
    <property type="match status" value="1"/>
</dbReference>
<name>A0A2W5DLV3_9BURK</name>
<evidence type="ECO:0000256" key="1">
    <source>
        <dbReference type="SAM" id="MobiDB-lite"/>
    </source>
</evidence>
<dbReference type="Gene3D" id="2.60.120.1440">
    <property type="match status" value="1"/>
</dbReference>
<dbReference type="Gene3D" id="3.10.350.10">
    <property type="entry name" value="LysM domain"/>
    <property type="match status" value="1"/>
</dbReference>
<evidence type="ECO:0000313" key="4">
    <source>
        <dbReference type="EMBL" id="PZP32845.1"/>
    </source>
</evidence>
<dbReference type="CDD" id="cd00118">
    <property type="entry name" value="LysM"/>
    <property type="match status" value="1"/>
</dbReference>
<dbReference type="Pfam" id="PF01476">
    <property type="entry name" value="LysM"/>
    <property type="match status" value="1"/>
</dbReference>
<dbReference type="InterPro" id="IPR016930">
    <property type="entry name" value="UCP029644"/>
</dbReference>
<dbReference type="InterPro" id="IPR006860">
    <property type="entry name" value="FecR"/>
</dbReference>
<feature type="region of interest" description="Disordered" evidence="1">
    <location>
        <begin position="444"/>
        <end position="464"/>
    </location>
</feature>
<dbReference type="InterPro" id="IPR036779">
    <property type="entry name" value="LysM_dom_sf"/>
</dbReference>
<dbReference type="PIRSF" id="PIRSF029644">
    <property type="entry name" value="UCP029644"/>
    <property type="match status" value="1"/>
</dbReference>
<feature type="compositionally biased region" description="Pro residues" evidence="1">
    <location>
        <begin position="450"/>
        <end position="460"/>
    </location>
</feature>
<proteinExistence type="predicted"/>